<proteinExistence type="predicted"/>
<protein>
    <submittedName>
        <fullName evidence="3">Porin</fullName>
    </submittedName>
</protein>
<gene>
    <name evidence="3" type="ORF">NEE01_02490</name>
</gene>
<keyword evidence="1" id="KW-0175">Coiled coil</keyword>
<evidence type="ECO:0000313" key="4">
    <source>
        <dbReference type="Proteomes" id="UP001165565"/>
    </source>
</evidence>
<reference evidence="3" key="1">
    <citation type="submission" date="2022-06" db="EMBL/GenBank/DDBJ databases">
        <title>Sphingomonas sp. nov. isolated from rhizosphere soil of tomato.</title>
        <authorList>
            <person name="Dong H."/>
            <person name="Gao R."/>
        </authorList>
    </citation>
    <scope>NUCLEOTIDE SEQUENCE</scope>
    <source>
        <strain evidence="3">MMSM24</strain>
    </source>
</reference>
<dbReference type="Proteomes" id="UP001165565">
    <property type="component" value="Unassembled WGS sequence"/>
</dbReference>
<sequence>MSSTTSHVNVRRIGRTIVTALLSASALAAGPAAFAQAAPISQNATVNLINKLVEKKVLTRAEADTMIAQAEAEASQARNAAQTAQAASENAQKAVEIASPASAATGTSVRYVPQFVRDQIKEEVKGEVLADARKTGLVAPDSLPDWVRGIKLSGDFRFREEARFFDKGNALSFVNVGAINAGPPYNTDPATNPINPAIINSRRDRNYLRIRARIGLEAAIDPRLTAYIRIATGDQNNPDSTIQSLGGYFSRKNIWLDRAYIDYRPIDGAHVYLGAMANPFRASELVWDDDVNPDGGAISYEHALSPNFSIYGLGAAFVLQYANDAAPDTALADSKFPQSKDKYIFAGQLGATWKANEQISANLYAAYYDYHRVAGQLSPACSNVAAYCLTDYSRPGYSQKGNTLFAIRDITTTDPANTANPQYYGLASKFRVLSVDGAVDWHAGDDFHVNLAGHYARNLAYSASDILARGFNPQSGLSQIVNNNETCAVAPVGGVCPPGKSMFKSGGNAWLARLTVGTPLLEKRGDWNISGSYRHIDPDALLDAFTDQDFHLGGTNAAGWTLEGHYELMRHTTLGLRWLSSQEISGPPFKVDLLQADLSVHF</sequence>
<organism evidence="3 4">
    <name type="scientific">Sphingomonas lycopersici</name>
    <dbReference type="NCBI Taxonomy" id="2951807"/>
    <lineage>
        <taxon>Bacteria</taxon>
        <taxon>Pseudomonadati</taxon>
        <taxon>Pseudomonadota</taxon>
        <taxon>Alphaproteobacteria</taxon>
        <taxon>Sphingomonadales</taxon>
        <taxon>Sphingomonadaceae</taxon>
        <taxon>Sphingomonas</taxon>
    </lineage>
</organism>
<dbReference type="AlphaFoldDB" id="A0AA41Z4Z9"/>
<evidence type="ECO:0000256" key="2">
    <source>
        <dbReference type="SAM" id="SignalP"/>
    </source>
</evidence>
<evidence type="ECO:0000256" key="1">
    <source>
        <dbReference type="SAM" id="Coils"/>
    </source>
</evidence>
<keyword evidence="4" id="KW-1185">Reference proteome</keyword>
<evidence type="ECO:0000313" key="3">
    <source>
        <dbReference type="EMBL" id="MCW6533650.1"/>
    </source>
</evidence>
<dbReference type="InterPro" id="IPR032638">
    <property type="entry name" value="Porin_5"/>
</dbReference>
<feature type="signal peptide" evidence="2">
    <location>
        <begin position="1"/>
        <end position="37"/>
    </location>
</feature>
<comment type="caution">
    <text evidence="3">The sequence shown here is derived from an EMBL/GenBank/DDBJ whole genome shotgun (WGS) entry which is preliminary data.</text>
</comment>
<keyword evidence="2" id="KW-0732">Signal</keyword>
<accession>A0AA41Z4Z9</accession>
<dbReference type="EMBL" id="JANFAV010000001">
    <property type="protein sequence ID" value="MCW6533650.1"/>
    <property type="molecule type" value="Genomic_DNA"/>
</dbReference>
<dbReference type="RefSeq" id="WP_265267672.1">
    <property type="nucleotide sequence ID" value="NZ_JANFAV010000001.1"/>
</dbReference>
<feature type="chain" id="PRO_5041424127" evidence="2">
    <location>
        <begin position="38"/>
        <end position="602"/>
    </location>
</feature>
<feature type="coiled-coil region" evidence="1">
    <location>
        <begin position="60"/>
        <end position="94"/>
    </location>
</feature>
<dbReference type="Pfam" id="PF16930">
    <property type="entry name" value="Porin_5"/>
    <property type="match status" value="1"/>
</dbReference>
<name>A0AA41Z4Z9_9SPHN</name>